<feature type="region of interest" description="Disordered" evidence="2">
    <location>
        <begin position="1"/>
        <end position="36"/>
    </location>
</feature>
<dbReference type="AlphaFoldDB" id="A0A395MCR0"/>
<evidence type="ECO:0000256" key="1">
    <source>
        <dbReference type="SAM" id="Coils"/>
    </source>
</evidence>
<keyword evidence="4" id="KW-1185">Reference proteome</keyword>
<organism evidence="3 4">
    <name type="scientific">Fusarium flagelliforme</name>
    <dbReference type="NCBI Taxonomy" id="2675880"/>
    <lineage>
        <taxon>Eukaryota</taxon>
        <taxon>Fungi</taxon>
        <taxon>Dikarya</taxon>
        <taxon>Ascomycota</taxon>
        <taxon>Pezizomycotina</taxon>
        <taxon>Sordariomycetes</taxon>
        <taxon>Hypocreomycetidae</taxon>
        <taxon>Hypocreales</taxon>
        <taxon>Nectriaceae</taxon>
        <taxon>Fusarium</taxon>
        <taxon>Fusarium incarnatum-equiseti species complex</taxon>
    </lineage>
</organism>
<comment type="caution">
    <text evidence="3">The sequence shown here is derived from an EMBL/GenBank/DDBJ whole genome shotgun (WGS) entry which is preliminary data.</text>
</comment>
<gene>
    <name evidence="3" type="ORF">FIE12Z_10870</name>
</gene>
<accession>A0A395MCR0</accession>
<sequence>MAEAPTCDTPMMAADSQASPEGTGSAAETNPDTPSAIRHRFYKRMLNASQPTTDPTEDYTPFVMTKAAARVQFDDMIRDRLNNPEKLQAFSNPAEFQRAAERSMTAADDLKAAKARLEALKADLRAKLGEYAENQEDIDESFDREYRSVWERLFVKIKETKKEVVHLDKEEHRALQDVRHIVNGELVSYLSRAQVSGPF</sequence>
<protein>
    <submittedName>
        <fullName evidence="3">Uncharacterized protein</fullName>
    </submittedName>
</protein>
<keyword evidence="1" id="KW-0175">Coiled coil</keyword>
<feature type="compositionally biased region" description="Polar residues" evidence="2">
    <location>
        <begin position="16"/>
        <end position="33"/>
    </location>
</feature>
<evidence type="ECO:0000313" key="3">
    <source>
        <dbReference type="EMBL" id="RFN44889.1"/>
    </source>
</evidence>
<name>A0A395MCR0_9HYPO</name>
<evidence type="ECO:0000313" key="4">
    <source>
        <dbReference type="Proteomes" id="UP000265631"/>
    </source>
</evidence>
<evidence type="ECO:0000256" key="2">
    <source>
        <dbReference type="SAM" id="MobiDB-lite"/>
    </source>
</evidence>
<feature type="coiled-coil region" evidence="1">
    <location>
        <begin position="103"/>
        <end position="137"/>
    </location>
</feature>
<reference evidence="3 4" key="1">
    <citation type="journal article" date="2018" name="PLoS Pathog.">
        <title>Evolution of structural diversity of trichothecenes, a family of toxins produced by plant pathogenic and entomopathogenic fungi.</title>
        <authorList>
            <person name="Proctor R.H."/>
            <person name="McCormick S.P."/>
            <person name="Kim H.S."/>
            <person name="Cardoza R.E."/>
            <person name="Stanley A.M."/>
            <person name="Lindo L."/>
            <person name="Kelly A."/>
            <person name="Brown D.W."/>
            <person name="Lee T."/>
            <person name="Vaughan M.M."/>
            <person name="Alexander N.J."/>
            <person name="Busman M."/>
            <person name="Gutierrez S."/>
        </authorList>
    </citation>
    <scope>NUCLEOTIDE SEQUENCE [LARGE SCALE GENOMIC DNA]</scope>
    <source>
        <strain evidence="3 4">NRRL 13405</strain>
    </source>
</reference>
<dbReference type="Proteomes" id="UP000265631">
    <property type="component" value="Unassembled WGS sequence"/>
</dbReference>
<proteinExistence type="predicted"/>
<dbReference type="EMBL" id="PXXK01000388">
    <property type="protein sequence ID" value="RFN44889.1"/>
    <property type="molecule type" value="Genomic_DNA"/>
</dbReference>